<organism evidence="1 2">
    <name type="scientific">Stenotrophomonas maltophilia phage vB_SmaM_Ps15</name>
    <dbReference type="NCBI Taxonomy" id="3071007"/>
    <lineage>
        <taxon>Viruses</taxon>
        <taxon>Duplodnaviria</taxon>
        <taxon>Heunggongvirae</taxon>
        <taxon>Uroviricota</taxon>
        <taxon>Caudoviricetes</taxon>
        <taxon>Menderavirus</taxon>
        <taxon>Menderavirus Ps15</taxon>
    </lineage>
</organism>
<dbReference type="EMBL" id="OL702939">
    <property type="protein sequence ID" value="UMO77199.1"/>
    <property type="molecule type" value="Genomic_DNA"/>
</dbReference>
<sequence length="110" mass="12438">MKIDLNVEVRHELLYKLSIALDEPDILESYGISEDAVEDLMELVEAGHPHDLTEKELQIAYGELSNSAEIDYANWKHDRCNGSGKSYKRLKKALEGLEAYAEAHGYDKGE</sequence>
<proteinExistence type="predicted"/>
<name>A0AAE9FLG7_9CAUD</name>
<gene>
    <name evidence="1" type="ORF">SmaMPs15_000048</name>
</gene>
<evidence type="ECO:0000313" key="1">
    <source>
        <dbReference type="EMBL" id="UMO77199.1"/>
    </source>
</evidence>
<protein>
    <submittedName>
        <fullName evidence="1">Uncharacterized protein</fullName>
    </submittedName>
</protein>
<evidence type="ECO:0000313" key="2">
    <source>
        <dbReference type="Proteomes" id="UP000829466"/>
    </source>
</evidence>
<keyword evidence="2" id="KW-1185">Reference proteome</keyword>
<accession>A0AAE9FLG7</accession>
<dbReference type="Proteomes" id="UP000829466">
    <property type="component" value="Segment"/>
</dbReference>
<reference evidence="1 2" key="1">
    <citation type="submission" date="2021-12" db="EMBL/GenBank/DDBJ databases">
        <title>Characterization of bacteriophage vB_SmaM_Ps15 infective to Stenotrophomonas maltophila clinical ocular isolates.</title>
        <authorList>
            <person name="Damnjanovic D."/>
            <person name="Vazquez-Campos X."/>
            <person name="Elliott L."/>
            <person name="Willcox M."/>
            <person name="Bridge W.J."/>
        </authorList>
    </citation>
    <scope>NUCLEOTIDE SEQUENCE [LARGE SCALE GENOMIC DNA]</scope>
</reference>